<dbReference type="Ensembl" id="ENSEAST00005020275.1">
    <property type="protein sequence ID" value="ENSEASP00005018684.1"/>
    <property type="gene ID" value="ENSEASG00005012879.1"/>
</dbReference>
<dbReference type="PROSITE" id="PS50096">
    <property type="entry name" value="IQ"/>
    <property type="match status" value="1"/>
</dbReference>
<dbReference type="FunFam" id="1.20.5.190:FF:000014">
    <property type="entry name" value="IQ motif containing F5"/>
    <property type="match status" value="1"/>
</dbReference>
<protein>
    <recommendedName>
        <fullName evidence="3">IQ motif containing F2</fullName>
    </recommendedName>
</protein>
<dbReference type="GO" id="GO:0005516">
    <property type="term" value="F:calmodulin binding"/>
    <property type="evidence" value="ECO:0007669"/>
    <property type="project" value="TreeGrafter"/>
</dbReference>
<name>A0A8C4LYY4_EQUAS</name>
<evidence type="ECO:0000313" key="2">
    <source>
        <dbReference type="Ensembl" id="ENSEASP00005018684.1"/>
    </source>
</evidence>
<dbReference type="FunFam" id="1.20.5.190:FF:000015">
    <property type="entry name" value="IQ motif containing F5"/>
    <property type="match status" value="1"/>
</dbReference>
<organism evidence="2">
    <name type="scientific">Equus asinus asinus</name>
    <dbReference type="NCBI Taxonomy" id="83772"/>
    <lineage>
        <taxon>Eukaryota</taxon>
        <taxon>Metazoa</taxon>
        <taxon>Chordata</taxon>
        <taxon>Craniata</taxon>
        <taxon>Vertebrata</taxon>
        <taxon>Euteleostomi</taxon>
        <taxon>Mammalia</taxon>
        <taxon>Eutheria</taxon>
        <taxon>Laurasiatheria</taxon>
        <taxon>Perissodactyla</taxon>
        <taxon>Equidae</taxon>
        <taxon>Equus</taxon>
    </lineage>
</organism>
<dbReference type="OMA" id="TEEITEW"/>
<dbReference type="PANTHER" id="PTHR21633">
    <property type="entry name" value="IQ MOTIF CONTAINING F"/>
    <property type="match status" value="1"/>
</dbReference>
<sequence length="185" mass="22116">MQFIQKLMNNNVHLKLHNVISHYDFNLKKSHSAQVYSQKCKLKQQSDTTLHLSLLLAKQRQRARANAAGKIQAWWRGTLVRRTLLVAALRAWMIQIWWRTLTWRLLQRKRRAALITYADRERAVVKLQSLVRMWRIHWRYCQVLNAIYIIQCHWKCQNCQTCALLRGHCVVTADHLQFHIEIINP</sequence>
<evidence type="ECO:0000256" key="1">
    <source>
        <dbReference type="ARBA" id="ARBA00022737"/>
    </source>
</evidence>
<dbReference type="AlphaFoldDB" id="A0A8C4LYY4"/>
<dbReference type="InterPro" id="IPR000048">
    <property type="entry name" value="IQ_motif_EF-hand-BS"/>
</dbReference>
<reference evidence="2" key="1">
    <citation type="submission" date="2023-03" db="UniProtKB">
        <authorList>
            <consortium name="Ensembl"/>
        </authorList>
    </citation>
    <scope>IDENTIFICATION</scope>
</reference>
<dbReference type="PANTHER" id="PTHR21633:SF4">
    <property type="entry name" value="IQ DOMAIN-CONTAINING PROTEIN F2"/>
    <property type="match status" value="1"/>
</dbReference>
<dbReference type="Gene3D" id="1.20.5.190">
    <property type="match status" value="1"/>
</dbReference>
<dbReference type="Pfam" id="PF00612">
    <property type="entry name" value="IQ"/>
    <property type="match status" value="2"/>
</dbReference>
<keyword evidence="1" id="KW-0677">Repeat</keyword>
<dbReference type="InterPro" id="IPR039887">
    <property type="entry name" value="IQCF"/>
</dbReference>
<accession>A0A8C4LYY4</accession>
<dbReference type="SMART" id="SM00015">
    <property type="entry name" value="IQ"/>
    <property type="match status" value="2"/>
</dbReference>
<proteinExistence type="predicted"/>
<evidence type="ECO:0008006" key="3">
    <source>
        <dbReference type="Google" id="ProtNLM"/>
    </source>
</evidence>